<sequence length="209" mass="22903">MVLRCKPMWKIKSSVLRSLILGILIPITASIYLTLPLAADATYPSMWENDQGGADHSMLETRKNLDTLSQKYPFLEQVEDGKPLTAEFVKYDLAGYDLSEADLRGSTFSVTSLKNANLHGTNLEDVLAYATRFDNADLSESILRNANLRKSEFAGALIDGADFTNALLDKQEQKALCARATGKNSKTGVDTYSSLDCSGISERVIPASR</sequence>
<dbReference type="AlphaFoldDB" id="Q7V5K1"/>
<dbReference type="InterPro" id="IPR044213">
    <property type="entry name" value="At2g44920-like"/>
</dbReference>
<dbReference type="Pfam" id="PF00805">
    <property type="entry name" value="Pentapeptide"/>
    <property type="match status" value="2"/>
</dbReference>
<dbReference type="InterPro" id="IPR001646">
    <property type="entry name" value="5peptide_repeat"/>
</dbReference>
<dbReference type="eggNOG" id="COG1357">
    <property type="taxonomic scope" value="Bacteria"/>
</dbReference>
<evidence type="ECO:0000256" key="1">
    <source>
        <dbReference type="SAM" id="Phobius"/>
    </source>
</evidence>
<name>Q7V5K1_PROMM</name>
<dbReference type="SUPFAM" id="SSF141571">
    <property type="entry name" value="Pentapeptide repeat-like"/>
    <property type="match status" value="1"/>
</dbReference>
<dbReference type="PANTHER" id="PTHR47200">
    <property type="entry name" value="THYLAKOID LUMENAL 15 KDA PROTEIN 1, CHLOROPLASTIC"/>
    <property type="match status" value="1"/>
</dbReference>
<keyword evidence="3" id="KW-1185">Reference proteome</keyword>
<gene>
    <name evidence="2" type="ordered locus">PMT_1554</name>
</gene>
<dbReference type="Proteomes" id="UP000001423">
    <property type="component" value="Chromosome"/>
</dbReference>
<keyword evidence="1" id="KW-0812">Transmembrane</keyword>
<dbReference type="EMBL" id="BX548175">
    <property type="protein sequence ID" value="CAE21729.1"/>
    <property type="molecule type" value="Genomic_DNA"/>
</dbReference>
<evidence type="ECO:0000313" key="2">
    <source>
        <dbReference type="EMBL" id="CAE21729.1"/>
    </source>
</evidence>
<organism evidence="2 3">
    <name type="scientific">Prochlorococcus marinus (strain MIT 9313)</name>
    <dbReference type="NCBI Taxonomy" id="74547"/>
    <lineage>
        <taxon>Bacteria</taxon>
        <taxon>Bacillati</taxon>
        <taxon>Cyanobacteriota</taxon>
        <taxon>Cyanophyceae</taxon>
        <taxon>Synechococcales</taxon>
        <taxon>Prochlorococcaceae</taxon>
        <taxon>Prochlorococcus</taxon>
    </lineage>
</organism>
<feature type="transmembrane region" description="Helical" evidence="1">
    <location>
        <begin position="20"/>
        <end position="39"/>
    </location>
</feature>
<reference evidence="2 3" key="1">
    <citation type="journal article" date="2003" name="Nature">
        <title>Genome divergence in two Prochlorococcus ecotypes reflects oceanic niche differentiation.</title>
        <authorList>
            <person name="Rocap G."/>
            <person name="Larimer F.W."/>
            <person name="Lamerdin J.E."/>
            <person name="Malfatti S."/>
            <person name="Chain P."/>
            <person name="Ahlgren N.A."/>
            <person name="Arellano A."/>
            <person name="Coleman M."/>
            <person name="Hauser L."/>
            <person name="Hess W.R."/>
            <person name="Johnson Z.I."/>
            <person name="Land M.L."/>
            <person name="Lindell D."/>
            <person name="Post A.F."/>
            <person name="Regala W."/>
            <person name="Shah M."/>
            <person name="Shaw S.L."/>
            <person name="Steglich C."/>
            <person name="Sullivan M.B."/>
            <person name="Ting C.S."/>
            <person name="Tolonen A."/>
            <person name="Webb E.A."/>
            <person name="Zinser E.R."/>
            <person name="Chisholm S.W."/>
        </authorList>
    </citation>
    <scope>NUCLEOTIDE SEQUENCE [LARGE SCALE GENOMIC DNA]</scope>
    <source>
        <strain evidence="3">MIT 9313</strain>
    </source>
</reference>
<dbReference type="KEGG" id="pmt:PMT_1554"/>
<keyword evidence="1" id="KW-1133">Transmembrane helix</keyword>
<proteinExistence type="predicted"/>
<dbReference type="Gene3D" id="2.160.20.80">
    <property type="entry name" value="E3 ubiquitin-protein ligase SopA"/>
    <property type="match status" value="1"/>
</dbReference>
<accession>Q7V5K1</accession>
<dbReference type="HOGENOM" id="CLU_066336_3_0_3"/>
<dbReference type="PANTHER" id="PTHR47200:SF2">
    <property type="entry name" value="THYLAKOID LUMENAL 15 KDA PROTEIN 1, CHLOROPLASTIC"/>
    <property type="match status" value="1"/>
</dbReference>
<protein>
    <submittedName>
        <fullName evidence="2">Pentapeptide repeats</fullName>
    </submittedName>
</protein>
<evidence type="ECO:0000313" key="3">
    <source>
        <dbReference type="Proteomes" id="UP000001423"/>
    </source>
</evidence>
<keyword evidence="1" id="KW-0472">Membrane</keyword>